<accession>A0A0A9B668</accession>
<dbReference type="EMBL" id="GBRH01243068">
    <property type="protein sequence ID" value="JAD54827.1"/>
    <property type="molecule type" value="Transcribed_RNA"/>
</dbReference>
<evidence type="ECO:0000313" key="1">
    <source>
        <dbReference type="EMBL" id="JAD54827.1"/>
    </source>
</evidence>
<protein>
    <submittedName>
        <fullName evidence="1">Uncharacterized protein</fullName>
    </submittedName>
</protein>
<sequence length="25" mass="2918">MLAHNGKRRDVYLVSCHKCFLKQGI</sequence>
<dbReference type="AlphaFoldDB" id="A0A0A9B668"/>
<name>A0A0A9B668_ARUDO</name>
<reference evidence="1" key="1">
    <citation type="submission" date="2014-09" db="EMBL/GenBank/DDBJ databases">
        <authorList>
            <person name="Magalhaes I.L.F."/>
            <person name="Oliveira U."/>
            <person name="Santos F.R."/>
            <person name="Vidigal T.H.D.A."/>
            <person name="Brescovit A.D."/>
            <person name="Santos A.J."/>
        </authorList>
    </citation>
    <scope>NUCLEOTIDE SEQUENCE</scope>
    <source>
        <tissue evidence="1">Shoot tissue taken approximately 20 cm above the soil surface</tissue>
    </source>
</reference>
<reference evidence="1" key="2">
    <citation type="journal article" date="2015" name="Data Brief">
        <title>Shoot transcriptome of the giant reed, Arundo donax.</title>
        <authorList>
            <person name="Barrero R.A."/>
            <person name="Guerrero F.D."/>
            <person name="Moolhuijzen P."/>
            <person name="Goolsby J.A."/>
            <person name="Tidwell J."/>
            <person name="Bellgard S.E."/>
            <person name="Bellgard M.I."/>
        </authorList>
    </citation>
    <scope>NUCLEOTIDE SEQUENCE</scope>
    <source>
        <tissue evidence="1">Shoot tissue taken approximately 20 cm above the soil surface</tissue>
    </source>
</reference>
<organism evidence="1">
    <name type="scientific">Arundo donax</name>
    <name type="common">Giant reed</name>
    <name type="synonym">Donax arundinaceus</name>
    <dbReference type="NCBI Taxonomy" id="35708"/>
    <lineage>
        <taxon>Eukaryota</taxon>
        <taxon>Viridiplantae</taxon>
        <taxon>Streptophyta</taxon>
        <taxon>Embryophyta</taxon>
        <taxon>Tracheophyta</taxon>
        <taxon>Spermatophyta</taxon>
        <taxon>Magnoliopsida</taxon>
        <taxon>Liliopsida</taxon>
        <taxon>Poales</taxon>
        <taxon>Poaceae</taxon>
        <taxon>PACMAD clade</taxon>
        <taxon>Arundinoideae</taxon>
        <taxon>Arundineae</taxon>
        <taxon>Arundo</taxon>
    </lineage>
</organism>
<proteinExistence type="predicted"/>